<proteinExistence type="predicted"/>
<comment type="caution">
    <text evidence="1">The sequence shown here is derived from an EMBL/GenBank/DDBJ whole genome shotgun (WGS) entry which is preliminary data.</text>
</comment>
<reference evidence="1 2" key="1">
    <citation type="submission" date="2018-10" db="EMBL/GenBank/DDBJ databases">
        <title>Genomic Encyclopedia of Archaeal and Bacterial Type Strains, Phase II (KMG-II): from individual species to whole genera.</title>
        <authorList>
            <person name="Goeker M."/>
        </authorList>
    </citation>
    <scope>NUCLEOTIDE SEQUENCE [LARGE SCALE GENOMIC DNA]</scope>
    <source>
        <strain evidence="1 2">DSM 18602</strain>
    </source>
</reference>
<name>A0A495J8W6_9SPHI</name>
<dbReference type="EMBL" id="RBKU01000001">
    <property type="protein sequence ID" value="RKR85337.1"/>
    <property type="molecule type" value="Genomic_DNA"/>
</dbReference>
<dbReference type="RefSeq" id="WP_147425758.1">
    <property type="nucleotide sequence ID" value="NZ_RBKU01000001.1"/>
</dbReference>
<dbReference type="PROSITE" id="PS51257">
    <property type="entry name" value="PROKAR_LIPOPROTEIN"/>
    <property type="match status" value="1"/>
</dbReference>
<dbReference type="AlphaFoldDB" id="A0A495J8W6"/>
<gene>
    <name evidence="1" type="ORF">BDD43_5606</name>
</gene>
<evidence type="ECO:0000313" key="2">
    <source>
        <dbReference type="Proteomes" id="UP000268007"/>
    </source>
</evidence>
<evidence type="ECO:0000313" key="1">
    <source>
        <dbReference type="EMBL" id="RKR85337.1"/>
    </source>
</evidence>
<organism evidence="1 2">
    <name type="scientific">Mucilaginibacter gracilis</name>
    <dbReference type="NCBI Taxonomy" id="423350"/>
    <lineage>
        <taxon>Bacteria</taxon>
        <taxon>Pseudomonadati</taxon>
        <taxon>Bacteroidota</taxon>
        <taxon>Sphingobacteriia</taxon>
        <taxon>Sphingobacteriales</taxon>
        <taxon>Sphingobacteriaceae</taxon>
        <taxon>Mucilaginibacter</taxon>
    </lineage>
</organism>
<keyword evidence="2" id="KW-1185">Reference proteome</keyword>
<sequence length="134" mass="14308">MKKYTFLLFLFSIVLISSCKKNDETGAGVSPYSKTVIYQVGIAVGPTYNNFAVSYTGADGKMVVEPIVTVPWSKSILITDIRVTKTCTLIASSATISGTAQIPLSISSDANNTSVTTPFTFTSNAHDASISYTF</sequence>
<accession>A0A495J8W6</accession>
<protein>
    <submittedName>
        <fullName evidence="1">Uncharacterized protein</fullName>
    </submittedName>
</protein>
<dbReference type="Proteomes" id="UP000268007">
    <property type="component" value="Unassembled WGS sequence"/>
</dbReference>